<accession>A0ABD2P017</accession>
<organism evidence="1 2">
    <name type="scientific">Cryptolaemus montrouzieri</name>
    <dbReference type="NCBI Taxonomy" id="559131"/>
    <lineage>
        <taxon>Eukaryota</taxon>
        <taxon>Metazoa</taxon>
        <taxon>Ecdysozoa</taxon>
        <taxon>Arthropoda</taxon>
        <taxon>Hexapoda</taxon>
        <taxon>Insecta</taxon>
        <taxon>Pterygota</taxon>
        <taxon>Neoptera</taxon>
        <taxon>Endopterygota</taxon>
        <taxon>Coleoptera</taxon>
        <taxon>Polyphaga</taxon>
        <taxon>Cucujiformia</taxon>
        <taxon>Coccinelloidea</taxon>
        <taxon>Coccinellidae</taxon>
        <taxon>Scymninae</taxon>
        <taxon>Scymnini</taxon>
        <taxon>Cryptolaemus</taxon>
    </lineage>
</organism>
<dbReference type="Proteomes" id="UP001516400">
    <property type="component" value="Unassembled WGS sequence"/>
</dbReference>
<reference evidence="1 2" key="1">
    <citation type="journal article" date="2021" name="BMC Biol.">
        <title>Horizontally acquired antibacterial genes associated with adaptive radiation of ladybird beetles.</title>
        <authorList>
            <person name="Li H.S."/>
            <person name="Tang X.F."/>
            <person name="Huang Y.H."/>
            <person name="Xu Z.Y."/>
            <person name="Chen M.L."/>
            <person name="Du X.Y."/>
            <person name="Qiu B.Y."/>
            <person name="Chen P.T."/>
            <person name="Zhang W."/>
            <person name="Slipinski A."/>
            <person name="Escalona H.E."/>
            <person name="Waterhouse R.M."/>
            <person name="Zwick A."/>
            <person name="Pang H."/>
        </authorList>
    </citation>
    <scope>NUCLEOTIDE SEQUENCE [LARGE SCALE GENOMIC DNA]</scope>
    <source>
        <strain evidence="1">SYSU2018</strain>
    </source>
</reference>
<keyword evidence="2" id="KW-1185">Reference proteome</keyword>
<dbReference type="AlphaFoldDB" id="A0ABD2P017"/>
<gene>
    <name evidence="1" type="ORF">HHI36_018162</name>
</gene>
<proteinExistence type="predicted"/>
<name>A0ABD2P017_9CUCU</name>
<protein>
    <submittedName>
        <fullName evidence="1">Uncharacterized protein</fullName>
    </submittedName>
</protein>
<sequence length="119" mass="13597">MRQLLTTYPWEGSTSSMKCLFARSAYSIMHRSGSGVRGANVNQFSSLKIMFDDLRISIMETVDEKLDSVSETIQPRTFEELAVEAADRLTRARKIIIREIAEAPLISENWQMKLSYLAF</sequence>
<evidence type="ECO:0000313" key="1">
    <source>
        <dbReference type="EMBL" id="KAL3283992.1"/>
    </source>
</evidence>
<comment type="caution">
    <text evidence="1">The sequence shown here is derived from an EMBL/GenBank/DDBJ whole genome shotgun (WGS) entry which is preliminary data.</text>
</comment>
<evidence type="ECO:0000313" key="2">
    <source>
        <dbReference type="Proteomes" id="UP001516400"/>
    </source>
</evidence>
<dbReference type="EMBL" id="JABFTP020000165">
    <property type="protein sequence ID" value="KAL3283992.1"/>
    <property type="molecule type" value="Genomic_DNA"/>
</dbReference>